<feature type="transmembrane region" description="Helical" evidence="8">
    <location>
        <begin position="7"/>
        <end position="28"/>
    </location>
</feature>
<dbReference type="PANTHER" id="PTHR47844">
    <property type="entry name" value="SYNTHASE CPS1, PUTATIVE (AFU_ORTHOLOGUE AFUA_7G02500)-RELATED"/>
    <property type="match status" value="1"/>
</dbReference>
<evidence type="ECO:0000256" key="6">
    <source>
        <dbReference type="ARBA" id="ARBA00023136"/>
    </source>
</evidence>
<evidence type="ECO:0000256" key="4">
    <source>
        <dbReference type="ARBA" id="ARBA00022692"/>
    </source>
</evidence>
<evidence type="ECO:0000256" key="3">
    <source>
        <dbReference type="ARBA" id="ARBA00022679"/>
    </source>
</evidence>
<keyword evidence="2" id="KW-0328">Glycosyltransferase</keyword>
<dbReference type="EMBL" id="JANBVN010000027">
    <property type="protein sequence ID" value="KAJ9161072.1"/>
    <property type="molecule type" value="Genomic_DNA"/>
</dbReference>
<dbReference type="InterPro" id="IPR029044">
    <property type="entry name" value="Nucleotide-diphossugar_trans"/>
</dbReference>
<evidence type="ECO:0000256" key="1">
    <source>
        <dbReference type="ARBA" id="ARBA00004370"/>
    </source>
</evidence>
<keyword evidence="3" id="KW-0808">Transferase</keyword>
<gene>
    <name evidence="9" type="ORF">NKR19_g2620</name>
</gene>
<reference evidence="9" key="1">
    <citation type="submission" date="2022-07" db="EMBL/GenBank/DDBJ databases">
        <title>Fungi with potential for degradation of polypropylene.</title>
        <authorList>
            <person name="Gostincar C."/>
        </authorList>
    </citation>
    <scope>NUCLEOTIDE SEQUENCE</scope>
    <source>
        <strain evidence="9">EXF-13287</strain>
    </source>
</reference>
<dbReference type="GO" id="GO:0016757">
    <property type="term" value="F:glycosyltransferase activity"/>
    <property type="evidence" value="ECO:0007669"/>
    <property type="project" value="UniProtKB-KW"/>
</dbReference>
<evidence type="ECO:0000313" key="10">
    <source>
        <dbReference type="Proteomes" id="UP001174691"/>
    </source>
</evidence>
<keyword evidence="6 8" id="KW-0472">Membrane</keyword>
<dbReference type="Proteomes" id="UP001174691">
    <property type="component" value="Unassembled WGS sequence"/>
</dbReference>
<evidence type="ECO:0000256" key="8">
    <source>
        <dbReference type="SAM" id="Phobius"/>
    </source>
</evidence>
<evidence type="ECO:0000256" key="5">
    <source>
        <dbReference type="ARBA" id="ARBA00022989"/>
    </source>
</evidence>
<dbReference type="SUPFAM" id="SSF53448">
    <property type="entry name" value="Nucleotide-diphospho-sugar transferases"/>
    <property type="match status" value="1"/>
</dbReference>
<dbReference type="AlphaFoldDB" id="A0AA38VS09"/>
<evidence type="ECO:0000256" key="2">
    <source>
        <dbReference type="ARBA" id="ARBA00022676"/>
    </source>
</evidence>
<dbReference type="PANTHER" id="PTHR47844:SF1">
    <property type="entry name" value="EXOSTOSIN-LIKE 2"/>
    <property type="match status" value="1"/>
</dbReference>
<comment type="caution">
    <text evidence="9">The sequence shown here is derived from an EMBL/GenBank/DDBJ whole genome shotgun (WGS) entry which is preliminary data.</text>
</comment>
<evidence type="ECO:0000256" key="7">
    <source>
        <dbReference type="ARBA" id="ARBA00023180"/>
    </source>
</evidence>
<evidence type="ECO:0000313" key="9">
    <source>
        <dbReference type="EMBL" id="KAJ9161072.1"/>
    </source>
</evidence>
<dbReference type="InterPro" id="IPR052427">
    <property type="entry name" value="Glycosyltrans_GT2/GT47"/>
</dbReference>
<dbReference type="GO" id="GO:0016020">
    <property type="term" value="C:membrane"/>
    <property type="evidence" value="ECO:0007669"/>
    <property type="project" value="UniProtKB-SubCell"/>
</dbReference>
<proteinExistence type="predicted"/>
<organism evidence="9 10">
    <name type="scientific">Coniochaeta hoffmannii</name>
    <dbReference type="NCBI Taxonomy" id="91930"/>
    <lineage>
        <taxon>Eukaryota</taxon>
        <taxon>Fungi</taxon>
        <taxon>Dikarya</taxon>
        <taxon>Ascomycota</taxon>
        <taxon>Pezizomycotina</taxon>
        <taxon>Sordariomycetes</taxon>
        <taxon>Sordariomycetidae</taxon>
        <taxon>Coniochaetales</taxon>
        <taxon>Coniochaetaceae</taxon>
        <taxon>Coniochaeta</taxon>
    </lineage>
</organism>
<accession>A0AA38VS09</accession>
<sequence length="394" mass="45126">MVTAAGYVSNVTILLSLALLIISGLWWLTSSDLYLFSFVMLFCWRYIRFFVNLVGFWIYKPTYVPDHELSYRGYKDVTVILPTIDPLGHDFNGCLDTCCQNLPTKVIIVTAGHALRETTKAVIAPVIARYRTIEFVIDCTDRANKRDQVGKVIPMIETKITVFIDDHVFWKPNLLHTMLQPFQNTAVGMVATNKCVRREAGLRLWRRCWNMLGALYLERHNFEIHATNAIDGGVFVVSGRTAAIRSEILQHPEFLPEYLNEKFLFGKCGPLAADDDNFITRFVVRHGWDIKVQYYPDACIETTVGVESPVVKKYLGQCTRWARTTWRSNSCSLFTDRTVWYRQPYCAYAVYLTSFTNFAAVVDPLQMFLLTKTQCCKWLGRNLAAVPIDVEESA</sequence>
<keyword evidence="4 8" id="KW-0812">Transmembrane</keyword>
<keyword evidence="10" id="KW-1185">Reference proteome</keyword>
<name>A0AA38VS09_9PEZI</name>
<keyword evidence="5 8" id="KW-1133">Transmembrane helix</keyword>
<dbReference type="Gene3D" id="3.90.550.10">
    <property type="entry name" value="Spore Coat Polysaccharide Biosynthesis Protein SpsA, Chain A"/>
    <property type="match status" value="1"/>
</dbReference>
<comment type="subcellular location">
    <subcellularLocation>
        <location evidence="1">Membrane</location>
    </subcellularLocation>
</comment>
<protein>
    <submittedName>
        <fullName evidence="9">Glycosyltransferase family 2 protein</fullName>
    </submittedName>
</protein>
<keyword evidence="7" id="KW-0325">Glycoprotein</keyword>
<dbReference type="Pfam" id="PF13641">
    <property type="entry name" value="Glyco_tranf_2_3"/>
    <property type="match status" value="1"/>
</dbReference>